<evidence type="ECO:0000256" key="2">
    <source>
        <dbReference type="ARBA" id="ARBA00023015"/>
    </source>
</evidence>
<dbReference type="PROSITE" id="PS50931">
    <property type="entry name" value="HTH_LYSR"/>
    <property type="match status" value="1"/>
</dbReference>
<dbReference type="SUPFAM" id="SSF53850">
    <property type="entry name" value="Periplasmic binding protein-like II"/>
    <property type="match status" value="1"/>
</dbReference>
<evidence type="ECO:0000256" key="1">
    <source>
        <dbReference type="ARBA" id="ARBA00009437"/>
    </source>
</evidence>
<dbReference type="CDD" id="cd08422">
    <property type="entry name" value="PBP2_CrgA_like"/>
    <property type="match status" value="1"/>
</dbReference>
<reference evidence="7" key="1">
    <citation type="journal article" date="2019" name="Int. J. Syst. Evol. Microbiol.">
        <title>The Global Catalogue of Microorganisms (GCM) 10K type strain sequencing project: providing services to taxonomists for standard genome sequencing and annotation.</title>
        <authorList>
            <consortium name="The Broad Institute Genomics Platform"/>
            <consortium name="The Broad Institute Genome Sequencing Center for Infectious Disease"/>
            <person name="Wu L."/>
            <person name="Ma J."/>
        </authorList>
    </citation>
    <scope>NUCLEOTIDE SEQUENCE [LARGE SCALE GENOMIC DNA]</scope>
    <source>
        <strain evidence="7">CGMCC 1.15439</strain>
    </source>
</reference>
<dbReference type="Gene3D" id="3.40.190.290">
    <property type="match status" value="1"/>
</dbReference>
<dbReference type="InterPro" id="IPR058163">
    <property type="entry name" value="LysR-type_TF_proteobact-type"/>
</dbReference>
<keyword evidence="3" id="KW-0238">DNA-binding</keyword>
<dbReference type="PANTHER" id="PTHR30537:SF5">
    <property type="entry name" value="HTH-TYPE TRANSCRIPTIONAL ACTIVATOR TTDR-RELATED"/>
    <property type="match status" value="1"/>
</dbReference>
<organism evidence="6 7">
    <name type="scientific">Dyella nitratireducens</name>
    <dbReference type="NCBI Taxonomy" id="1849580"/>
    <lineage>
        <taxon>Bacteria</taxon>
        <taxon>Pseudomonadati</taxon>
        <taxon>Pseudomonadota</taxon>
        <taxon>Gammaproteobacteria</taxon>
        <taxon>Lysobacterales</taxon>
        <taxon>Rhodanobacteraceae</taxon>
        <taxon>Dyella</taxon>
    </lineage>
</organism>
<dbReference type="EMBL" id="BMJA01000001">
    <property type="protein sequence ID" value="GGA32354.1"/>
    <property type="molecule type" value="Genomic_DNA"/>
</dbReference>
<proteinExistence type="inferred from homology"/>
<dbReference type="Gene3D" id="1.10.10.10">
    <property type="entry name" value="Winged helix-like DNA-binding domain superfamily/Winged helix DNA-binding domain"/>
    <property type="match status" value="1"/>
</dbReference>
<dbReference type="InterPro" id="IPR036390">
    <property type="entry name" value="WH_DNA-bd_sf"/>
</dbReference>
<dbReference type="InterPro" id="IPR036388">
    <property type="entry name" value="WH-like_DNA-bd_sf"/>
</dbReference>
<gene>
    <name evidence="6" type="ORF">GCM10010981_21820</name>
</gene>
<dbReference type="InterPro" id="IPR005119">
    <property type="entry name" value="LysR_subst-bd"/>
</dbReference>
<comment type="caution">
    <text evidence="6">The sequence shown here is derived from an EMBL/GenBank/DDBJ whole genome shotgun (WGS) entry which is preliminary data.</text>
</comment>
<protein>
    <submittedName>
        <fullName evidence="6">LysR family transcriptional regulator</fullName>
    </submittedName>
</protein>
<keyword evidence="2" id="KW-0805">Transcription regulation</keyword>
<sequence>MQKLETQLGTRLFLRTTRSTTLTREGELFYRNCHPGVERIVQALEDMRDLREGPPRGQLRISATVGFGRRIVAPLLNGFRARYPDIAVDLLLDDRTTDFSADRVDVAFRNGRMEDSQVIARQLIPMPLLVCSSPAYRRAHGLPRQVEDLAAHRCINLRTASGRIFEWEFKIGARIQKFLPSSTSTFNDEELVLQAVLDGQGIAQMAGYQISGHLRAGRLMACLAQYAPDDRGHYLCYLSRQQLPARIRVFIDFMTAGIRALDLGLVSTLSLPADKASPIAAVSMA</sequence>
<evidence type="ECO:0000256" key="3">
    <source>
        <dbReference type="ARBA" id="ARBA00023125"/>
    </source>
</evidence>
<name>A0ABQ1FW21_9GAMM</name>
<evidence type="ECO:0000313" key="7">
    <source>
        <dbReference type="Proteomes" id="UP000620046"/>
    </source>
</evidence>
<evidence type="ECO:0000256" key="4">
    <source>
        <dbReference type="ARBA" id="ARBA00023163"/>
    </source>
</evidence>
<feature type="domain" description="HTH lysR-type" evidence="5">
    <location>
        <begin position="1"/>
        <end position="23"/>
    </location>
</feature>
<dbReference type="Proteomes" id="UP000620046">
    <property type="component" value="Unassembled WGS sequence"/>
</dbReference>
<dbReference type="Pfam" id="PF03466">
    <property type="entry name" value="LysR_substrate"/>
    <property type="match status" value="1"/>
</dbReference>
<dbReference type="SUPFAM" id="SSF46785">
    <property type="entry name" value="Winged helix' DNA-binding domain"/>
    <property type="match status" value="1"/>
</dbReference>
<evidence type="ECO:0000313" key="6">
    <source>
        <dbReference type="EMBL" id="GGA32354.1"/>
    </source>
</evidence>
<accession>A0ABQ1FW21</accession>
<dbReference type="InterPro" id="IPR000847">
    <property type="entry name" value="LysR_HTH_N"/>
</dbReference>
<keyword evidence="7" id="KW-1185">Reference proteome</keyword>
<comment type="similarity">
    <text evidence="1">Belongs to the LysR transcriptional regulatory family.</text>
</comment>
<dbReference type="PANTHER" id="PTHR30537">
    <property type="entry name" value="HTH-TYPE TRANSCRIPTIONAL REGULATOR"/>
    <property type="match status" value="1"/>
</dbReference>
<evidence type="ECO:0000259" key="5">
    <source>
        <dbReference type="PROSITE" id="PS50931"/>
    </source>
</evidence>
<keyword evidence="4" id="KW-0804">Transcription</keyword>